<comment type="caution">
    <text evidence="1">The sequence shown here is derived from an EMBL/GenBank/DDBJ whole genome shotgun (WGS) entry which is preliminary data.</text>
</comment>
<dbReference type="AlphaFoldDB" id="A0AAE3YWF1"/>
<evidence type="ECO:0000313" key="1">
    <source>
        <dbReference type="EMBL" id="MDR7279850.1"/>
    </source>
</evidence>
<dbReference type="EMBL" id="JAVDYB010000001">
    <property type="protein sequence ID" value="MDR7279850.1"/>
    <property type="molecule type" value="Genomic_DNA"/>
</dbReference>
<evidence type="ECO:0000313" key="2">
    <source>
        <dbReference type="Proteomes" id="UP001183643"/>
    </source>
</evidence>
<dbReference type="SUPFAM" id="SSF52980">
    <property type="entry name" value="Restriction endonuclease-like"/>
    <property type="match status" value="1"/>
</dbReference>
<organism evidence="1 2">
    <name type="scientific">Catenuloplanes atrovinosus</name>
    <dbReference type="NCBI Taxonomy" id="137266"/>
    <lineage>
        <taxon>Bacteria</taxon>
        <taxon>Bacillati</taxon>
        <taxon>Actinomycetota</taxon>
        <taxon>Actinomycetes</taxon>
        <taxon>Micromonosporales</taxon>
        <taxon>Micromonosporaceae</taxon>
        <taxon>Catenuloplanes</taxon>
    </lineage>
</organism>
<reference evidence="1" key="1">
    <citation type="submission" date="2023-07" db="EMBL/GenBank/DDBJ databases">
        <title>Sequencing the genomes of 1000 actinobacteria strains.</title>
        <authorList>
            <person name="Klenk H.-P."/>
        </authorList>
    </citation>
    <scope>NUCLEOTIDE SEQUENCE</scope>
    <source>
        <strain evidence="1">DSM 44707</strain>
    </source>
</reference>
<name>A0AAE3YWF1_9ACTN</name>
<dbReference type="InterPro" id="IPR011335">
    <property type="entry name" value="Restrct_endonuc-II-like"/>
</dbReference>
<dbReference type="GO" id="GO:0004519">
    <property type="term" value="F:endonuclease activity"/>
    <property type="evidence" value="ECO:0007669"/>
    <property type="project" value="UniProtKB-KW"/>
</dbReference>
<keyword evidence="1" id="KW-0378">Hydrolase</keyword>
<keyword evidence="1" id="KW-0255">Endonuclease</keyword>
<proteinExistence type="predicted"/>
<keyword evidence="1" id="KW-0540">Nuclease</keyword>
<keyword evidence="2" id="KW-1185">Reference proteome</keyword>
<dbReference type="Proteomes" id="UP001183643">
    <property type="component" value="Unassembled WGS sequence"/>
</dbReference>
<gene>
    <name evidence="1" type="ORF">J2S41_006628</name>
</gene>
<dbReference type="Gene3D" id="3.40.960.10">
    <property type="entry name" value="VSR Endonuclease"/>
    <property type="match status" value="1"/>
</dbReference>
<sequence>MDLYRDATRVPFLLEDGRVPVSYDGWRATGISKRATYWAAGRGRIQRPQHGLYLPGAEPPTVLEKVRSALAVAPPEAVVGFHTAALLYGFGVVEEDRVHLMVPAGNAFPQRRGIASHQVTLPIGDPVTIFGVPCAPASRVAVDLARLTPRAEALPIVDAALFAGACSVEQLRDEVRLHDGLRGVRQAREIVGIADGRAECRQESELRLLFHDLGIEGFQPQLTVFDYRMDLGNPELRIGVEYDGASHLDRSRLRADRWRHNRLSDRGWAMRYATAHDLYRAPAPFVTSLLRLIARRRSRAKSRDW</sequence>
<protein>
    <submittedName>
        <fullName evidence="1">Very-short-patch-repair endonuclease</fullName>
    </submittedName>
</protein>
<accession>A0AAE3YWF1</accession>
<dbReference type="RefSeq" id="WP_310373891.1">
    <property type="nucleotide sequence ID" value="NZ_JAVDYB010000001.1"/>
</dbReference>